<dbReference type="AlphaFoldDB" id="A0A0W0IBL5"/>
<comment type="caution">
    <text evidence="3">The sequence shown here is derived from an EMBL/GenBank/DDBJ whole genome shotgun (WGS) entry which is preliminary data.</text>
</comment>
<evidence type="ECO:0000259" key="2">
    <source>
        <dbReference type="PROSITE" id="PS50943"/>
    </source>
</evidence>
<dbReference type="Proteomes" id="UP000053048">
    <property type="component" value="Unassembled WGS sequence"/>
</dbReference>
<feature type="compositionally biased region" description="Polar residues" evidence="1">
    <location>
        <begin position="105"/>
        <end position="127"/>
    </location>
</feature>
<dbReference type="Gene3D" id="1.10.260.40">
    <property type="entry name" value="lambda repressor-like DNA-binding domains"/>
    <property type="match status" value="1"/>
</dbReference>
<dbReference type="PROSITE" id="PS50943">
    <property type="entry name" value="HTH_CROC1"/>
    <property type="match status" value="1"/>
</dbReference>
<dbReference type="SUPFAM" id="SSF47413">
    <property type="entry name" value="lambda repressor-like DNA-binding domains"/>
    <property type="match status" value="1"/>
</dbReference>
<keyword evidence="4" id="KW-1185">Reference proteome</keyword>
<proteinExistence type="predicted"/>
<protein>
    <submittedName>
        <fullName evidence="3">Cro/Cl family transcriptional regulator</fullName>
    </submittedName>
</protein>
<organism evidence="3 4">
    <name type="scientific">Pseudomonas viridiflava ICMP 13104</name>
    <dbReference type="NCBI Taxonomy" id="1198305"/>
    <lineage>
        <taxon>Bacteria</taxon>
        <taxon>Pseudomonadati</taxon>
        <taxon>Pseudomonadota</taxon>
        <taxon>Gammaproteobacteria</taxon>
        <taxon>Pseudomonadales</taxon>
        <taxon>Pseudomonadaceae</taxon>
        <taxon>Pseudomonas</taxon>
    </lineage>
</organism>
<dbReference type="SMART" id="SM00530">
    <property type="entry name" value="HTH_XRE"/>
    <property type="match status" value="1"/>
</dbReference>
<dbReference type="EMBL" id="LKEJ01000035">
    <property type="protein sequence ID" value="KTB70517.1"/>
    <property type="molecule type" value="Genomic_DNA"/>
</dbReference>
<dbReference type="Pfam" id="PF01381">
    <property type="entry name" value="HTH_3"/>
    <property type="match status" value="1"/>
</dbReference>
<feature type="region of interest" description="Disordered" evidence="1">
    <location>
        <begin position="102"/>
        <end position="127"/>
    </location>
</feature>
<dbReference type="CDD" id="cd00093">
    <property type="entry name" value="HTH_XRE"/>
    <property type="match status" value="1"/>
</dbReference>
<name>A0A0W0IBL5_PSEVI</name>
<reference evidence="3 4" key="1">
    <citation type="submission" date="2015-09" db="EMBL/GenBank/DDBJ databases">
        <title>Genome sequence of ICMP 13104.</title>
        <authorList>
            <person name="Visnovsky S."/>
            <person name="Lu A."/>
            <person name="Panda P."/>
            <person name="Pitman A."/>
        </authorList>
    </citation>
    <scope>NUCLEOTIDE SEQUENCE [LARGE SCALE GENOMIC DNA]</scope>
    <source>
        <strain evidence="3 4">ICMP 13104</strain>
    </source>
</reference>
<evidence type="ECO:0000313" key="4">
    <source>
        <dbReference type="Proteomes" id="UP000053048"/>
    </source>
</evidence>
<dbReference type="GO" id="GO:0003677">
    <property type="term" value="F:DNA binding"/>
    <property type="evidence" value="ECO:0007669"/>
    <property type="project" value="InterPro"/>
</dbReference>
<gene>
    <name evidence="3" type="ORF">AO067_10210</name>
</gene>
<evidence type="ECO:0000313" key="3">
    <source>
        <dbReference type="EMBL" id="KTB70517.1"/>
    </source>
</evidence>
<sequence>MENFGERLIEERRKSALSQSDFATMGGVRANAQANYEMGKRKPKLDYLAAIAKGGVDVLYVVTGTHVPMSSAGLNVREVEVIQDYRKLNDGDQRAVERISASLPKHNNSVPARPTLNHQVSESGSLI</sequence>
<dbReference type="InterPro" id="IPR010982">
    <property type="entry name" value="Lambda_DNA-bd_dom_sf"/>
</dbReference>
<accession>A0A0W0IBL5</accession>
<dbReference type="InterPro" id="IPR001387">
    <property type="entry name" value="Cro/C1-type_HTH"/>
</dbReference>
<evidence type="ECO:0000256" key="1">
    <source>
        <dbReference type="SAM" id="MobiDB-lite"/>
    </source>
</evidence>
<feature type="domain" description="HTH cro/C1-type" evidence="2">
    <location>
        <begin position="8"/>
        <end position="61"/>
    </location>
</feature>